<evidence type="ECO:0000256" key="1">
    <source>
        <dbReference type="SAM" id="MobiDB-lite"/>
    </source>
</evidence>
<feature type="compositionally biased region" description="Basic and acidic residues" evidence="1">
    <location>
        <begin position="122"/>
        <end position="149"/>
    </location>
</feature>
<organism evidence="2 3">
    <name type="scientific">Octopus vulgaris</name>
    <name type="common">Common octopus</name>
    <dbReference type="NCBI Taxonomy" id="6645"/>
    <lineage>
        <taxon>Eukaryota</taxon>
        <taxon>Metazoa</taxon>
        <taxon>Spiralia</taxon>
        <taxon>Lophotrochozoa</taxon>
        <taxon>Mollusca</taxon>
        <taxon>Cephalopoda</taxon>
        <taxon>Coleoidea</taxon>
        <taxon>Octopodiformes</taxon>
        <taxon>Octopoda</taxon>
        <taxon>Incirrata</taxon>
        <taxon>Octopodidae</taxon>
        <taxon>Octopus</taxon>
    </lineage>
</organism>
<gene>
    <name evidence="2" type="ORF">OCTVUL_1B015568</name>
</gene>
<dbReference type="AlphaFoldDB" id="A0AA36B377"/>
<name>A0AA36B377_OCTVU</name>
<dbReference type="Proteomes" id="UP001162480">
    <property type="component" value="Chromosome 8"/>
</dbReference>
<feature type="region of interest" description="Disordered" evidence="1">
    <location>
        <begin position="121"/>
        <end position="149"/>
    </location>
</feature>
<protein>
    <submittedName>
        <fullName evidence="2">Uncharacterized protein</fullName>
    </submittedName>
</protein>
<evidence type="ECO:0000313" key="2">
    <source>
        <dbReference type="EMBL" id="CAI9727098.1"/>
    </source>
</evidence>
<accession>A0AA36B377</accession>
<proteinExistence type="predicted"/>
<reference evidence="2" key="1">
    <citation type="submission" date="2023-08" db="EMBL/GenBank/DDBJ databases">
        <authorList>
            <person name="Alioto T."/>
            <person name="Alioto T."/>
            <person name="Gomez Garrido J."/>
        </authorList>
    </citation>
    <scope>NUCLEOTIDE SEQUENCE</scope>
</reference>
<keyword evidence="3" id="KW-1185">Reference proteome</keyword>
<dbReference type="EMBL" id="OX597821">
    <property type="protein sequence ID" value="CAI9727098.1"/>
    <property type="molecule type" value="Genomic_DNA"/>
</dbReference>
<evidence type="ECO:0000313" key="3">
    <source>
        <dbReference type="Proteomes" id="UP001162480"/>
    </source>
</evidence>
<sequence>MDTTRENAQSCWAKASTILVLCYTSETMAGSAQYQYPNRMESQKRHSYTISHKLQVRAYAKEHSHRAAARHFGPPPAEKMVRMGRKQEDELQQAEKWKQNLRKPKAKWPELENELKTWVADNRNKGTKASDIKDRESGISDEIKWHNIK</sequence>